<dbReference type="InterPro" id="IPR035965">
    <property type="entry name" value="PAS-like_dom_sf"/>
</dbReference>
<keyword evidence="1" id="KW-0600">Photoreceptor protein</keyword>
<feature type="domain" description="Histidine kinase" evidence="14">
    <location>
        <begin position="1040"/>
        <end position="1267"/>
    </location>
</feature>
<evidence type="ECO:0000256" key="2">
    <source>
        <dbReference type="ARBA" id="ARBA00022553"/>
    </source>
</evidence>
<organism evidence="16 17">
    <name type="scientific">Armillaria solidipes</name>
    <dbReference type="NCBI Taxonomy" id="1076256"/>
    <lineage>
        <taxon>Eukaryota</taxon>
        <taxon>Fungi</taxon>
        <taxon>Dikarya</taxon>
        <taxon>Basidiomycota</taxon>
        <taxon>Agaricomycotina</taxon>
        <taxon>Agaricomycetes</taxon>
        <taxon>Agaricomycetidae</taxon>
        <taxon>Agaricales</taxon>
        <taxon>Marasmiineae</taxon>
        <taxon>Physalacriaceae</taxon>
        <taxon>Armillaria</taxon>
    </lineage>
</organism>
<dbReference type="SMART" id="SM00387">
    <property type="entry name" value="HATPase_c"/>
    <property type="match status" value="1"/>
</dbReference>
<dbReference type="EMBL" id="KZ293418">
    <property type="protein sequence ID" value="PBK74622.1"/>
    <property type="molecule type" value="Genomic_DNA"/>
</dbReference>
<feature type="domain" description="Phytochrome chromophore attachment site" evidence="13">
    <location>
        <begin position="665"/>
        <end position="827"/>
    </location>
</feature>
<dbReference type="GO" id="GO:0006355">
    <property type="term" value="P:regulation of DNA-templated transcription"/>
    <property type="evidence" value="ECO:0007669"/>
    <property type="project" value="InterPro"/>
</dbReference>
<feature type="compositionally biased region" description="Polar residues" evidence="12">
    <location>
        <begin position="495"/>
        <end position="515"/>
    </location>
</feature>
<feature type="region of interest" description="Disordered" evidence="12">
    <location>
        <begin position="243"/>
        <end position="302"/>
    </location>
</feature>
<evidence type="ECO:0000256" key="9">
    <source>
        <dbReference type="ARBA" id="ARBA00023012"/>
    </source>
</evidence>
<name>A0A2H3C5W2_9AGAR</name>
<dbReference type="GO" id="GO:0005524">
    <property type="term" value="F:ATP binding"/>
    <property type="evidence" value="ECO:0007669"/>
    <property type="project" value="UniProtKB-KW"/>
</dbReference>
<reference evidence="17" key="1">
    <citation type="journal article" date="2017" name="Nat. Ecol. Evol.">
        <title>Genome expansion and lineage-specific genetic innovations in the forest pathogenic fungi Armillaria.</title>
        <authorList>
            <person name="Sipos G."/>
            <person name="Prasanna A.N."/>
            <person name="Walter M.C."/>
            <person name="O'Connor E."/>
            <person name="Balint B."/>
            <person name="Krizsan K."/>
            <person name="Kiss B."/>
            <person name="Hess J."/>
            <person name="Varga T."/>
            <person name="Slot J."/>
            <person name="Riley R."/>
            <person name="Boka B."/>
            <person name="Rigling D."/>
            <person name="Barry K."/>
            <person name="Lee J."/>
            <person name="Mihaltcheva S."/>
            <person name="LaButti K."/>
            <person name="Lipzen A."/>
            <person name="Waldron R."/>
            <person name="Moloney N.M."/>
            <person name="Sperisen C."/>
            <person name="Kredics L."/>
            <person name="Vagvoelgyi C."/>
            <person name="Patrignani A."/>
            <person name="Fitzpatrick D."/>
            <person name="Nagy I."/>
            <person name="Doyle S."/>
            <person name="Anderson J.B."/>
            <person name="Grigoriev I.V."/>
            <person name="Gueldener U."/>
            <person name="Muensterkoetter M."/>
            <person name="Nagy L.G."/>
        </authorList>
    </citation>
    <scope>NUCLEOTIDE SEQUENCE [LARGE SCALE GENOMIC DNA]</scope>
    <source>
        <strain evidence="17">28-4</strain>
    </source>
</reference>
<dbReference type="Pfam" id="PF08446">
    <property type="entry name" value="PAS_2"/>
    <property type="match status" value="1"/>
</dbReference>
<feature type="modified residue" description="4-aspartylphosphate" evidence="11">
    <location>
        <position position="1456"/>
    </location>
</feature>
<feature type="compositionally biased region" description="Polar residues" evidence="12">
    <location>
        <begin position="150"/>
        <end position="172"/>
    </location>
</feature>
<keyword evidence="6" id="KW-0418">Kinase</keyword>
<dbReference type="PANTHER" id="PTHR43065">
    <property type="entry name" value="SENSOR HISTIDINE KINASE"/>
    <property type="match status" value="1"/>
</dbReference>
<dbReference type="SMART" id="SM00065">
    <property type="entry name" value="GAF"/>
    <property type="match status" value="1"/>
</dbReference>
<keyword evidence="4" id="KW-0808">Transferase</keyword>
<gene>
    <name evidence="16" type="ORF">ARMSODRAFT_950628</name>
</gene>
<accession>A0A2H3C5W2</accession>
<evidence type="ECO:0000313" key="17">
    <source>
        <dbReference type="Proteomes" id="UP000218334"/>
    </source>
</evidence>
<dbReference type="InterPro" id="IPR004358">
    <property type="entry name" value="Sig_transdc_His_kin-like_C"/>
</dbReference>
<keyword evidence="8" id="KW-0157">Chromophore</keyword>
<dbReference type="STRING" id="1076256.A0A2H3C5W2"/>
<feature type="region of interest" description="Disordered" evidence="12">
    <location>
        <begin position="25"/>
        <end position="50"/>
    </location>
</feature>
<dbReference type="PRINTS" id="PR00344">
    <property type="entry name" value="BCTRLSENSOR"/>
</dbReference>
<dbReference type="InterPro" id="IPR043150">
    <property type="entry name" value="Phytochrome_PHY_sf"/>
</dbReference>
<dbReference type="InterPro" id="IPR003594">
    <property type="entry name" value="HATPase_dom"/>
</dbReference>
<dbReference type="SMART" id="SM00388">
    <property type="entry name" value="HisKA"/>
    <property type="match status" value="1"/>
</dbReference>
<dbReference type="InterPro" id="IPR011006">
    <property type="entry name" value="CheY-like_superfamily"/>
</dbReference>
<dbReference type="Gene3D" id="1.10.287.130">
    <property type="match status" value="1"/>
</dbReference>
<proteinExistence type="predicted"/>
<dbReference type="PROSITE" id="PS50109">
    <property type="entry name" value="HIS_KIN"/>
    <property type="match status" value="1"/>
</dbReference>
<evidence type="ECO:0000313" key="16">
    <source>
        <dbReference type="EMBL" id="PBK74622.1"/>
    </source>
</evidence>
<dbReference type="Proteomes" id="UP000218334">
    <property type="component" value="Unassembled WGS sequence"/>
</dbReference>
<dbReference type="Gene3D" id="3.30.450.40">
    <property type="match status" value="1"/>
</dbReference>
<dbReference type="Pfam" id="PF00360">
    <property type="entry name" value="PHY"/>
    <property type="match status" value="1"/>
</dbReference>
<dbReference type="GO" id="GO:0000155">
    <property type="term" value="F:phosphorelay sensor kinase activity"/>
    <property type="evidence" value="ECO:0007669"/>
    <property type="project" value="InterPro"/>
</dbReference>
<evidence type="ECO:0000256" key="10">
    <source>
        <dbReference type="ARBA" id="ARBA00023170"/>
    </source>
</evidence>
<dbReference type="PROSITE" id="PS50110">
    <property type="entry name" value="RESPONSE_REGULATORY"/>
    <property type="match status" value="1"/>
</dbReference>
<keyword evidence="17" id="KW-1185">Reference proteome</keyword>
<evidence type="ECO:0000256" key="8">
    <source>
        <dbReference type="ARBA" id="ARBA00022991"/>
    </source>
</evidence>
<feature type="compositionally biased region" description="Low complexity" evidence="12">
    <location>
        <begin position="1273"/>
        <end position="1300"/>
    </location>
</feature>
<evidence type="ECO:0000256" key="11">
    <source>
        <dbReference type="PROSITE-ProRule" id="PRU00169"/>
    </source>
</evidence>
<evidence type="ECO:0000259" key="14">
    <source>
        <dbReference type="PROSITE" id="PS50109"/>
    </source>
</evidence>
<sequence length="1566" mass="169739">MPSTASSTPKKATCQFLELRAVLSTGPSMYGDDRDHDNPADPPQRHISPSKSFIYPVKSLLTGIQPAQEHTGGVSRTVVSSVGAPPSPELSKWIAGEVERAHDTTTNPDKPAYDPFETSFPPNVRPRRSHSMATATPSHSAFAGRRSAKKNQSISGTSPHLTVESALTSPANFSPRFPSGSSSAGAEPSSSLPLLTSSGLAEFHLYQSPTIPATQDAFASTSTSSAPEAVPIPFNPSELGLVHLGPISTPSHSSTSGALHSGRIEQFPSCNPDASGRFNSSDLSATDNTGPSASPEDSARAQLSSEEPLFTVRFQAMQDEHGHHVVLGREGKLTRCEDEPIRTPGAVQGFGVLIVVDEKDDVLVVRQVSENSTQLLGLSPRYLFSLDCFTDTLPESQADLLWNNVQFLSEPGSQPPDDGHDPPHIFRISGWGAPGTAKDAVASDGASDEDRCLWTCWCAMHRPPSATGPNSKLFVMEFELEVDILNPLYPPVSQPEATNPASLGQNASGFDSDSITAGEASNDGMGRTLLDTGDTTSSLPSSCSHPGDRTPGLHTSLQPSPPSPSPAGANSLNAPAIMSSLSGLDGDDTWIPSTADIMESTMSVSKPLPALERLRHSRRIAASEPTSAKSKSRRGKKAIIPGGSDMMDVLAIMAQINEQLGDPPDLETFLKVVVGIIKDLTQFHRVLVYQFDERWNGQVVAELVDWKITHDLYKGLHFPAGDIPAQARQLYATNKVRILYDRDQATARIVVRSKEDLEQPLDMTHCHLRAMSPIHVKYLGNMGVRASMSVSIMAFGTLWGLVTCHSYGARGMRVSLPTREMLKLLSQSISRNIERLSYAQRLRTRKLINTMASENHPTGYIVSDFDSLLSLFDADFGILVIGDGAKILGTNANEHGQEILIMTEYLRLKQFGTIQISQAVATDYPDLKFSTGLDVVAGMMYVPLSSGGKDFIAFLRKGQPRDVHWAGKPFKGDGSKAVLEPRKSFKIWSETVAGRSRAWTDEQLETAGVLALVYGKFIAVWRQKESALQTTKLTNLLLSNASHEVRTPLNHIINYLEMALNGTLDSETRDNLSQSHSASKNLLFTINDLLDLTRLESGNETSFNQLFNLPAAVEEAIGPYRSEAQRQSIDFILDVSESPKEVIGDARKIQTVVQNLTANALKYTAEGSITVCCVSTQEPVGLRNSQQTAVEIVVADTGCGIQQEKLENIFREFEQVESSEPKTSADAGVGLGLAVVARIVEQLGGQLRVDSRVEQGSRFSFLIPLSFHTGAANPLSSSSQASSSDSLRIRSRPPSINSSNEIDSLVEAISSNHMGPKSLSQKSSPSLEDQRNIDGFPNIPSTKRSEGTFEVVGSQVPVRPIKMDENINTPSANLRLGTALRSTHGSRAATSAELGPSQKCAPSKLRVLIVEDNILNQKLLAKRLKLDGHTVVNTMNGQEGLDIVRADRDFDCVLMDLSMPILNGFEATEQIRAVEAKSPASALRLSHRLNGRIPIFAVSASLFEQQRDKLSKCGMDGWILKPIDFKRLGVILSGVTDVGQRQRDLYRPGCNWESGGWLREHLPLDS</sequence>
<dbReference type="Pfam" id="PF02518">
    <property type="entry name" value="HATPase_c"/>
    <property type="match status" value="1"/>
</dbReference>
<keyword evidence="7" id="KW-0067">ATP-binding</keyword>
<evidence type="ECO:0000256" key="4">
    <source>
        <dbReference type="ARBA" id="ARBA00022679"/>
    </source>
</evidence>
<evidence type="ECO:0008006" key="18">
    <source>
        <dbReference type="Google" id="ProtNLM"/>
    </source>
</evidence>
<keyword evidence="5" id="KW-0547">Nucleotide-binding</keyword>
<evidence type="ECO:0000256" key="6">
    <source>
        <dbReference type="ARBA" id="ARBA00022777"/>
    </source>
</evidence>
<keyword evidence="2 11" id="KW-0597">Phosphoprotein</keyword>
<feature type="region of interest" description="Disordered" evidence="12">
    <location>
        <begin position="491"/>
        <end position="573"/>
    </location>
</feature>
<dbReference type="InterPro" id="IPR001789">
    <property type="entry name" value="Sig_transdc_resp-reg_receiver"/>
</dbReference>
<dbReference type="PANTHER" id="PTHR43065:SF10">
    <property type="entry name" value="PEROXIDE STRESS-ACTIVATED HISTIDINE KINASE MAK3"/>
    <property type="match status" value="1"/>
</dbReference>
<feature type="region of interest" description="Disordered" evidence="12">
    <location>
        <begin position="102"/>
        <end position="192"/>
    </location>
</feature>
<evidence type="ECO:0000256" key="1">
    <source>
        <dbReference type="ARBA" id="ARBA00022543"/>
    </source>
</evidence>
<feature type="compositionally biased region" description="Low complexity" evidence="12">
    <location>
        <begin position="523"/>
        <end position="542"/>
    </location>
</feature>
<dbReference type="CDD" id="cd00082">
    <property type="entry name" value="HisKA"/>
    <property type="match status" value="1"/>
</dbReference>
<evidence type="ECO:0000256" key="7">
    <source>
        <dbReference type="ARBA" id="ARBA00022840"/>
    </source>
</evidence>
<dbReference type="Pfam" id="PF00072">
    <property type="entry name" value="Response_reg"/>
    <property type="match status" value="1"/>
</dbReference>
<dbReference type="Gene3D" id="3.30.450.20">
    <property type="entry name" value="PAS domain"/>
    <property type="match status" value="1"/>
</dbReference>
<dbReference type="InterPro" id="IPR005467">
    <property type="entry name" value="His_kinase_dom"/>
</dbReference>
<dbReference type="InterPro" id="IPR003661">
    <property type="entry name" value="HisK_dim/P_dom"/>
</dbReference>
<keyword evidence="9" id="KW-0902">Two-component regulatory system</keyword>
<dbReference type="InterPro" id="IPR016132">
    <property type="entry name" value="Phyto_chromo_attachment"/>
</dbReference>
<dbReference type="PROSITE" id="PS50046">
    <property type="entry name" value="PHYTOCHROME_2"/>
    <property type="match status" value="1"/>
</dbReference>
<keyword evidence="3" id="KW-0716">Sensory transduction</keyword>
<dbReference type="GO" id="GO:0009584">
    <property type="term" value="P:detection of visible light"/>
    <property type="evidence" value="ECO:0007669"/>
    <property type="project" value="InterPro"/>
</dbReference>
<feature type="compositionally biased region" description="Polar residues" evidence="12">
    <location>
        <begin position="277"/>
        <end position="292"/>
    </location>
</feature>
<dbReference type="SUPFAM" id="SSF55874">
    <property type="entry name" value="ATPase domain of HSP90 chaperone/DNA topoisomerase II/histidine kinase"/>
    <property type="match status" value="1"/>
</dbReference>
<dbReference type="InterPro" id="IPR036890">
    <property type="entry name" value="HATPase_C_sf"/>
</dbReference>
<dbReference type="Gene3D" id="3.40.50.2300">
    <property type="match status" value="1"/>
</dbReference>
<keyword evidence="10" id="KW-0675">Receptor</keyword>
<dbReference type="InterPro" id="IPR003018">
    <property type="entry name" value="GAF"/>
</dbReference>
<feature type="compositionally biased region" description="Low complexity" evidence="12">
    <location>
        <begin position="178"/>
        <end position="192"/>
    </location>
</feature>
<evidence type="ECO:0000259" key="15">
    <source>
        <dbReference type="PROSITE" id="PS50110"/>
    </source>
</evidence>
<evidence type="ECO:0000256" key="3">
    <source>
        <dbReference type="ARBA" id="ARBA00022606"/>
    </source>
</evidence>
<dbReference type="SMART" id="SM00448">
    <property type="entry name" value="REC"/>
    <property type="match status" value="1"/>
</dbReference>
<dbReference type="SUPFAM" id="SSF52172">
    <property type="entry name" value="CheY-like"/>
    <property type="match status" value="1"/>
</dbReference>
<dbReference type="Pfam" id="PF00512">
    <property type="entry name" value="HisKA"/>
    <property type="match status" value="1"/>
</dbReference>
<dbReference type="InterPro" id="IPR013515">
    <property type="entry name" value="Phytochrome_cen-reg"/>
</dbReference>
<feature type="domain" description="Response regulatory" evidence="15">
    <location>
        <begin position="1406"/>
        <end position="1536"/>
    </location>
</feature>
<feature type="compositionally biased region" description="Polar residues" evidence="12">
    <location>
        <begin position="248"/>
        <end position="258"/>
    </location>
</feature>
<dbReference type="CDD" id="cd17546">
    <property type="entry name" value="REC_hyHK_CKI1_RcsC-like"/>
    <property type="match status" value="1"/>
</dbReference>
<dbReference type="Gene3D" id="3.30.565.10">
    <property type="entry name" value="Histidine kinase-like ATPase, C-terminal domain"/>
    <property type="match status" value="1"/>
</dbReference>
<dbReference type="SUPFAM" id="SSF47384">
    <property type="entry name" value="Homodimeric domain of signal transducing histidine kinase"/>
    <property type="match status" value="1"/>
</dbReference>
<dbReference type="SUPFAM" id="SSF55781">
    <property type="entry name" value="GAF domain-like"/>
    <property type="match status" value="2"/>
</dbReference>
<dbReference type="SUPFAM" id="SSF55785">
    <property type="entry name" value="PYP-like sensor domain (PAS domain)"/>
    <property type="match status" value="1"/>
</dbReference>
<dbReference type="InterPro" id="IPR036097">
    <property type="entry name" value="HisK_dim/P_sf"/>
</dbReference>
<dbReference type="GO" id="GO:0009881">
    <property type="term" value="F:photoreceptor activity"/>
    <property type="evidence" value="ECO:0007669"/>
    <property type="project" value="UniProtKB-KW"/>
</dbReference>
<evidence type="ECO:0000256" key="12">
    <source>
        <dbReference type="SAM" id="MobiDB-lite"/>
    </source>
</evidence>
<evidence type="ECO:0000259" key="13">
    <source>
        <dbReference type="PROSITE" id="PS50046"/>
    </source>
</evidence>
<protein>
    <recommendedName>
        <fullName evidence="18">Phytochrome</fullName>
    </recommendedName>
</protein>
<dbReference type="Gene3D" id="3.30.450.270">
    <property type="match status" value="1"/>
</dbReference>
<feature type="region of interest" description="Disordered" evidence="12">
    <location>
        <begin position="1273"/>
        <end position="1345"/>
    </location>
</feature>
<dbReference type="Pfam" id="PF01590">
    <property type="entry name" value="GAF"/>
    <property type="match status" value="1"/>
</dbReference>
<evidence type="ECO:0000256" key="5">
    <source>
        <dbReference type="ARBA" id="ARBA00022741"/>
    </source>
</evidence>
<feature type="compositionally biased region" description="Low complexity" evidence="12">
    <location>
        <begin position="1316"/>
        <end position="1327"/>
    </location>
</feature>
<dbReference type="InterPro" id="IPR013654">
    <property type="entry name" value="PAS_2"/>
</dbReference>
<dbReference type="InterPro" id="IPR029016">
    <property type="entry name" value="GAF-like_dom_sf"/>
</dbReference>